<keyword evidence="3" id="KW-1185">Reference proteome</keyword>
<organism evidence="2 3">
    <name type="scientific">Microthyrium microscopicum</name>
    <dbReference type="NCBI Taxonomy" id="703497"/>
    <lineage>
        <taxon>Eukaryota</taxon>
        <taxon>Fungi</taxon>
        <taxon>Dikarya</taxon>
        <taxon>Ascomycota</taxon>
        <taxon>Pezizomycotina</taxon>
        <taxon>Dothideomycetes</taxon>
        <taxon>Dothideomycetes incertae sedis</taxon>
        <taxon>Microthyriales</taxon>
        <taxon>Microthyriaceae</taxon>
        <taxon>Microthyrium</taxon>
    </lineage>
</organism>
<feature type="compositionally biased region" description="Polar residues" evidence="1">
    <location>
        <begin position="421"/>
        <end position="434"/>
    </location>
</feature>
<accession>A0A6A6UMN5</accession>
<evidence type="ECO:0000313" key="2">
    <source>
        <dbReference type="EMBL" id="KAF2672713.1"/>
    </source>
</evidence>
<dbReference type="Proteomes" id="UP000799302">
    <property type="component" value="Unassembled WGS sequence"/>
</dbReference>
<dbReference type="EMBL" id="MU004231">
    <property type="protein sequence ID" value="KAF2672713.1"/>
    <property type="molecule type" value="Genomic_DNA"/>
</dbReference>
<feature type="region of interest" description="Disordered" evidence="1">
    <location>
        <begin position="421"/>
        <end position="457"/>
    </location>
</feature>
<evidence type="ECO:0000256" key="1">
    <source>
        <dbReference type="SAM" id="MobiDB-lite"/>
    </source>
</evidence>
<protein>
    <submittedName>
        <fullName evidence="2">Uncharacterized protein</fullName>
    </submittedName>
</protein>
<dbReference type="AlphaFoldDB" id="A0A6A6UMN5"/>
<name>A0A6A6UMN5_9PEZI</name>
<sequence length="457" mass="53406">MLTLRPTRLVHPSLVVLTIQMILLSNQRTFIRIVEPCFDPCLDCPLRCKLRNAGSGVLRKEINEYCFRNRFFILDEKMLEPYFRHTDIYKGGWSMSGDDLKNVDVHRCCNEEAVNILNNYEAESDQDFNFWFPTSDLRPQRSTVEEPVDEDWKHAFDLAFASHVRKLVFYVDRRYSQIRNRPVVPWQLYGINHSLTGDMRQLIWLRRMFPNLREFAFFESSAHYYSLVNFYDEFDEGTLQPSKWLTEREVRFIWNDAVKLTPLASPWYDFMAYCKLESKYQIKKMQHQAAINFVTKRRKHLQKKNKVLDGRYDEALGRLERAKESLRRSADRTHIHLEDDIERDAQLFRDKLQSQLEDAFFGGWGGSLFNDPDTGNNPPFSGGPSVKTYPTAEGFMNMINRRQWSRRRNYLVHGLRSSEGTKSLQSAGLQNGGSCTAADPGDVPSAAQRSINFDDIS</sequence>
<proteinExistence type="predicted"/>
<gene>
    <name evidence="2" type="ORF">BT63DRAFT_450739</name>
</gene>
<evidence type="ECO:0000313" key="3">
    <source>
        <dbReference type="Proteomes" id="UP000799302"/>
    </source>
</evidence>
<reference evidence="2" key="1">
    <citation type="journal article" date="2020" name="Stud. Mycol.">
        <title>101 Dothideomycetes genomes: a test case for predicting lifestyles and emergence of pathogens.</title>
        <authorList>
            <person name="Haridas S."/>
            <person name="Albert R."/>
            <person name="Binder M."/>
            <person name="Bloem J."/>
            <person name="Labutti K."/>
            <person name="Salamov A."/>
            <person name="Andreopoulos B."/>
            <person name="Baker S."/>
            <person name="Barry K."/>
            <person name="Bills G."/>
            <person name="Bluhm B."/>
            <person name="Cannon C."/>
            <person name="Castanera R."/>
            <person name="Culley D."/>
            <person name="Daum C."/>
            <person name="Ezra D."/>
            <person name="Gonzalez J."/>
            <person name="Henrissat B."/>
            <person name="Kuo A."/>
            <person name="Liang C."/>
            <person name="Lipzen A."/>
            <person name="Lutzoni F."/>
            <person name="Magnuson J."/>
            <person name="Mondo S."/>
            <person name="Nolan M."/>
            <person name="Ohm R."/>
            <person name="Pangilinan J."/>
            <person name="Park H.-J."/>
            <person name="Ramirez L."/>
            <person name="Alfaro M."/>
            <person name="Sun H."/>
            <person name="Tritt A."/>
            <person name="Yoshinaga Y."/>
            <person name="Zwiers L.-H."/>
            <person name="Turgeon B."/>
            <person name="Goodwin S."/>
            <person name="Spatafora J."/>
            <person name="Crous P."/>
            <person name="Grigoriev I."/>
        </authorList>
    </citation>
    <scope>NUCLEOTIDE SEQUENCE</scope>
    <source>
        <strain evidence="2">CBS 115976</strain>
    </source>
</reference>